<dbReference type="InterPro" id="IPR011078">
    <property type="entry name" value="PyrdxlP_homeostasis"/>
</dbReference>
<keyword evidence="7" id="KW-1185">Reference proteome</keyword>
<comment type="cofactor">
    <cofactor evidence="3">
        <name>pyridoxal 5'-phosphate</name>
        <dbReference type="ChEBI" id="CHEBI:597326"/>
    </cofactor>
</comment>
<dbReference type="KEGG" id="cvt:B843_09725"/>
<dbReference type="PANTHER" id="PTHR10146:SF14">
    <property type="entry name" value="PYRIDOXAL PHOSPHATE HOMEOSTASIS PROTEIN"/>
    <property type="match status" value="1"/>
</dbReference>
<dbReference type="RefSeq" id="WP_025253341.1">
    <property type="nucleotide sequence ID" value="NZ_CP004353.1"/>
</dbReference>
<feature type="domain" description="Alanine racemase N-terminal" evidence="5">
    <location>
        <begin position="27"/>
        <end position="237"/>
    </location>
</feature>
<evidence type="ECO:0000313" key="7">
    <source>
        <dbReference type="Proteomes" id="UP000019222"/>
    </source>
</evidence>
<dbReference type="PATRIC" id="fig|1224164.3.peg.1965"/>
<feature type="modified residue" description="N6-(pyridoxal phosphate)lysine" evidence="2 3">
    <location>
        <position position="46"/>
    </location>
</feature>
<dbReference type="FunFam" id="3.20.20.10:FF:000018">
    <property type="entry name" value="Pyridoxal phosphate homeostasis protein"/>
    <property type="match status" value="1"/>
</dbReference>
<dbReference type="AlphaFoldDB" id="W5Y387"/>
<evidence type="ECO:0000256" key="2">
    <source>
        <dbReference type="HAMAP-Rule" id="MF_02087"/>
    </source>
</evidence>
<dbReference type="GO" id="GO:0030170">
    <property type="term" value="F:pyridoxal phosphate binding"/>
    <property type="evidence" value="ECO:0007669"/>
    <property type="project" value="UniProtKB-UniRule"/>
</dbReference>
<dbReference type="CDD" id="cd00635">
    <property type="entry name" value="PLPDE_III_YBL036c_like"/>
    <property type="match status" value="1"/>
</dbReference>
<dbReference type="Pfam" id="PF01168">
    <property type="entry name" value="Ala_racemase_N"/>
    <property type="match status" value="1"/>
</dbReference>
<dbReference type="Proteomes" id="UP000019222">
    <property type="component" value="Chromosome"/>
</dbReference>
<dbReference type="InterPro" id="IPR029066">
    <property type="entry name" value="PLP-binding_barrel"/>
</dbReference>
<keyword evidence="1 2" id="KW-0663">Pyridoxal phosphate</keyword>
<organism evidence="6 7">
    <name type="scientific">Corynebacterium vitaeruminis DSM 20294</name>
    <dbReference type="NCBI Taxonomy" id="1224164"/>
    <lineage>
        <taxon>Bacteria</taxon>
        <taxon>Bacillati</taxon>
        <taxon>Actinomycetota</taxon>
        <taxon>Actinomycetes</taxon>
        <taxon>Mycobacteriales</taxon>
        <taxon>Corynebacteriaceae</taxon>
        <taxon>Corynebacterium</taxon>
    </lineage>
</organism>
<dbReference type="InterPro" id="IPR001608">
    <property type="entry name" value="Ala_racemase_N"/>
</dbReference>
<sequence>MTDPNFHPETVEQFREAHEAVLARMADAARRAGRSPEEVRLIAVSKTNPIERVRLAVEAGMTLLGENRPQELAEKAEAIPGVTWCAIGHLQRNKAREVARYAHEFHALDSLRLAQALQSRLETEDRTLDVFIQVNASHEGQKSGFGAADVAPFLEDLAGLDRLRLRGLMTMAAFDAPEQVIRGSFAELRELRDRLQGSLPDGMTCQELSMGMTGDFEWAIEEGATSVRVGTAIFGHRANSAYLK</sequence>
<accession>W5Y387</accession>
<dbReference type="SUPFAM" id="SSF51419">
    <property type="entry name" value="PLP-binding barrel"/>
    <property type="match status" value="1"/>
</dbReference>
<gene>
    <name evidence="6" type="ORF">B843_09725</name>
</gene>
<dbReference type="eggNOG" id="COG0325">
    <property type="taxonomic scope" value="Bacteria"/>
</dbReference>
<name>W5Y387_9CORY</name>
<evidence type="ECO:0000256" key="3">
    <source>
        <dbReference type="PIRSR" id="PIRSR004848-1"/>
    </source>
</evidence>
<evidence type="ECO:0000256" key="4">
    <source>
        <dbReference type="RuleBase" id="RU004514"/>
    </source>
</evidence>
<dbReference type="HAMAP" id="MF_02087">
    <property type="entry name" value="PLP_homeostasis"/>
    <property type="match status" value="1"/>
</dbReference>
<evidence type="ECO:0000259" key="5">
    <source>
        <dbReference type="Pfam" id="PF01168"/>
    </source>
</evidence>
<dbReference type="EMBL" id="CP004353">
    <property type="protein sequence ID" value="AHI23330.1"/>
    <property type="molecule type" value="Genomic_DNA"/>
</dbReference>
<dbReference type="NCBIfam" id="TIGR00044">
    <property type="entry name" value="YggS family pyridoxal phosphate-dependent enzyme"/>
    <property type="match status" value="1"/>
</dbReference>
<evidence type="ECO:0000313" key="6">
    <source>
        <dbReference type="EMBL" id="AHI23330.1"/>
    </source>
</evidence>
<dbReference type="HOGENOM" id="CLU_059988_1_0_11"/>
<dbReference type="Gene3D" id="3.20.20.10">
    <property type="entry name" value="Alanine racemase"/>
    <property type="match status" value="1"/>
</dbReference>
<comment type="function">
    <text evidence="2">Pyridoxal 5'-phosphate (PLP)-binding protein, which is involved in PLP homeostasis.</text>
</comment>
<dbReference type="PIRSF" id="PIRSF004848">
    <property type="entry name" value="YBL036c_PLPDEIII"/>
    <property type="match status" value="1"/>
</dbReference>
<evidence type="ECO:0000256" key="1">
    <source>
        <dbReference type="ARBA" id="ARBA00022898"/>
    </source>
</evidence>
<dbReference type="STRING" id="1224164.B843_09725"/>
<comment type="similarity">
    <text evidence="2 4">Belongs to the pyridoxal phosphate-binding protein YggS/PROSC family.</text>
</comment>
<proteinExistence type="inferred from homology"/>
<protein>
    <recommendedName>
        <fullName evidence="2">Pyridoxal phosphate homeostasis protein</fullName>
        <shortName evidence="2">PLP homeostasis protein</shortName>
    </recommendedName>
</protein>
<reference evidence="6 7" key="1">
    <citation type="submission" date="2013-02" db="EMBL/GenBank/DDBJ databases">
        <title>The complete genome sequence of Corynebacterium vitaeruminis DSM 20294.</title>
        <authorList>
            <person name="Ruckert C."/>
            <person name="Albersmeier A."/>
            <person name="Kalinowski J."/>
        </authorList>
    </citation>
    <scope>NUCLEOTIDE SEQUENCE [LARGE SCALE GENOMIC DNA]</scope>
    <source>
        <strain evidence="7">ATCC 10234</strain>
    </source>
</reference>
<dbReference type="PANTHER" id="PTHR10146">
    <property type="entry name" value="PROLINE SYNTHETASE CO-TRANSCRIBED BACTERIAL HOMOLOG PROTEIN"/>
    <property type="match status" value="1"/>
</dbReference>